<organism evidence="2 3">
    <name type="scientific">SAR86 cluster bacterium</name>
    <dbReference type="NCBI Taxonomy" id="2030880"/>
    <lineage>
        <taxon>Bacteria</taxon>
        <taxon>Pseudomonadati</taxon>
        <taxon>Pseudomonadota</taxon>
        <taxon>Gammaproteobacteria</taxon>
        <taxon>SAR86 cluster</taxon>
    </lineage>
</organism>
<keyword evidence="1" id="KW-0812">Transmembrane</keyword>
<evidence type="ECO:0000313" key="2">
    <source>
        <dbReference type="EMBL" id="MBA4723747.1"/>
    </source>
</evidence>
<dbReference type="InterPro" id="IPR021313">
    <property type="entry name" value="DUF2909"/>
</dbReference>
<keyword evidence="1" id="KW-0472">Membrane</keyword>
<dbReference type="EMBL" id="JACETM010000004">
    <property type="protein sequence ID" value="MBA4723747.1"/>
    <property type="molecule type" value="Genomic_DNA"/>
</dbReference>
<dbReference type="Proteomes" id="UP000585327">
    <property type="component" value="Unassembled WGS sequence"/>
</dbReference>
<reference evidence="2 3" key="1">
    <citation type="submission" date="2020-06" db="EMBL/GenBank/DDBJ databases">
        <title>Dysbiosis in marine aquaculture revealed through microbiome analysis: reverse ecology for environmental sustainability.</title>
        <authorList>
            <person name="Haro-Moreno J.M."/>
            <person name="Coutinho F.H."/>
            <person name="Zaragoza-Solas A."/>
            <person name="Picazo A."/>
            <person name="Almagro-Moreno S."/>
            <person name="Lopez-Perez M."/>
        </authorList>
    </citation>
    <scope>NUCLEOTIDE SEQUENCE [LARGE SCALE GENOMIC DNA]</scope>
    <source>
        <strain evidence="2">MCMED-G42</strain>
    </source>
</reference>
<dbReference type="AlphaFoldDB" id="A0A838YFV9"/>
<protein>
    <submittedName>
        <fullName evidence="2">DUF2909 domain-containing protein</fullName>
    </submittedName>
</protein>
<gene>
    <name evidence="2" type="ORF">H2021_00875</name>
</gene>
<name>A0A838YFV9_9GAMM</name>
<evidence type="ECO:0000256" key="1">
    <source>
        <dbReference type="SAM" id="Phobius"/>
    </source>
</evidence>
<feature type="transmembrane region" description="Helical" evidence="1">
    <location>
        <begin position="6"/>
        <end position="26"/>
    </location>
</feature>
<proteinExistence type="predicted"/>
<keyword evidence="1" id="KW-1133">Transmembrane helix</keyword>
<accession>A0A838YFV9</accession>
<comment type="caution">
    <text evidence="2">The sequence shown here is derived from an EMBL/GenBank/DDBJ whole genome shotgun (WGS) entry which is preliminary data.</text>
</comment>
<evidence type="ECO:0000313" key="3">
    <source>
        <dbReference type="Proteomes" id="UP000585327"/>
    </source>
</evidence>
<feature type="transmembrane region" description="Helical" evidence="1">
    <location>
        <begin position="38"/>
        <end position="59"/>
    </location>
</feature>
<dbReference type="Pfam" id="PF11137">
    <property type="entry name" value="DUF2909"/>
    <property type="match status" value="1"/>
</dbReference>
<sequence>MLKTIIIIVVVLLLISLGASLVFLLIDQGKKESKRTAYALGARVTFAVILVLLIAYGLFTGELGNTVPWQ</sequence>